<feature type="domain" description="G-protein coupled receptors family 1 profile" evidence="10">
    <location>
        <begin position="42"/>
        <end position="274"/>
    </location>
</feature>
<evidence type="ECO:0000313" key="12">
    <source>
        <dbReference type="Proteomes" id="UP000663838"/>
    </source>
</evidence>
<evidence type="ECO:0000256" key="5">
    <source>
        <dbReference type="ARBA" id="ARBA00023136"/>
    </source>
</evidence>
<dbReference type="SUPFAM" id="SSF81321">
    <property type="entry name" value="Family A G protein-coupled receptor-like"/>
    <property type="match status" value="1"/>
</dbReference>
<dbReference type="Pfam" id="PF00001">
    <property type="entry name" value="7tm_1"/>
    <property type="match status" value="1"/>
</dbReference>
<dbReference type="Gene3D" id="1.20.1070.10">
    <property type="entry name" value="Rhodopsin 7-helix transmembrane proteins"/>
    <property type="match status" value="1"/>
</dbReference>
<keyword evidence="7 8" id="KW-0807">Transducer</keyword>
<accession>A0A821AS33</accession>
<comment type="caution">
    <text evidence="11">The sequence shown here is derived from an EMBL/GenBank/DDBJ whole genome shotgun (WGS) entry which is preliminary data.</text>
</comment>
<keyword evidence="4 8" id="KW-0297">G-protein coupled receptor</keyword>
<evidence type="ECO:0000256" key="2">
    <source>
        <dbReference type="ARBA" id="ARBA00022692"/>
    </source>
</evidence>
<comment type="subcellular location">
    <subcellularLocation>
        <location evidence="1">Membrane</location>
        <topology evidence="1">Multi-pass membrane protein</topology>
    </subcellularLocation>
</comment>
<protein>
    <recommendedName>
        <fullName evidence="10">G-protein coupled receptors family 1 profile domain-containing protein</fullName>
    </recommendedName>
</protein>
<feature type="transmembrane region" description="Helical" evidence="9">
    <location>
        <begin position="133"/>
        <end position="157"/>
    </location>
</feature>
<proteinExistence type="inferred from homology"/>
<dbReference type="PROSITE" id="PS00237">
    <property type="entry name" value="G_PROTEIN_RECEP_F1_1"/>
    <property type="match status" value="1"/>
</dbReference>
<feature type="transmembrane region" description="Helical" evidence="9">
    <location>
        <begin position="28"/>
        <end position="51"/>
    </location>
</feature>
<dbReference type="PROSITE" id="PS50262">
    <property type="entry name" value="G_PROTEIN_RECEP_F1_2"/>
    <property type="match status" value="1"/>
</dbReference>
<dbReference type="InterPro" id="IPR017452">
    <property type="entry name" value="GPCR_Rhodpsn_7TM"/>
</dbReference>
<evidence type="ECO:0000256" key="6">
    <source>
        <dbReference type="ARBA" id="ARBA00023170"/>
    </source>
</evidence>
<organism evidence="11 12">
    <name type="scientific">Rotaria socialis</name>
    <dbReference type="NCBI Taxonomy" id="392032"/>
    <lineage>
        <taxon>Eukaryota</taxon>
        <taxon>Metazoa</taxon>
        <taxon>Spiralia</taxon>
        <taxon>Gnathifera</taxon>
        <taxon>Rotifera</taxon>
        <taxon>Eurotatoria</taxon>
        <taxon>Bdelloidea</taxon>
        <taxon>Philodinida</taxon>
        <taxon>Philodinidae</taxon>
        <taxon>Rotaria</taxon>
    </lineage>
</organism>
<feature type="transmembrane region" description="Helical" evidence="9">
    <location>
        <begin position="246"/>
        <end position="274"/>
    </location>
</feature>
<gene>
    <name evidence="11" type="ORF">TOA249_LOCUS8987</name>
</gene>
<dbReference type="GO" id="GO:0016020">
    <property type="term" value="C:membrane"/>
    <property type="evidence" value="ECO:0007669"/>
    <property type="project" value="UniProtKB-SubCell"/>
</dbReference>
<dbReference type="CDD" id="cd14969">
    <property type="entry name" value="7tmA_Opsins_type2_animals"/>
    <property type="match status" value="1"/>
</dbReference>
<keyword evidence="6 8" id="KW-0675">Receptor</keyword>
<feature type="transmembrane region" description="Helical" evidence="9">
    <location>
        <begin position="103"/>
        <end position="121"/>
    </location>
</feature>
<evidence type="ECO:0000256" key="1">
    <source>
        <dbReference type="ARBA" id="ARBA00004141"/>
    </source>
</evidence>
<evidence type="ECO:0000313" key="11">
    <source>
        <dbReference type="EMBL" id="CAF4576681.1"/>
    </source>
</evidence>
<dbReference type="AlphaFoldDB" id="A0A821AS33"/>
<evidence type="ECO:0000259" key="10">
    <source>
        <dbReference type="PROSITE" id="PS50262"/>
    </source>
</evidence>
<keyword evidence="5 9" id="KW-0472">Membrane</keyword>
<dbReference type="PANTHER" id="PTHR24240">
    <property type="entry name" value="OPSIN"/>
    <property type="match status" value="1"/>
</dbReference>
<evidence type="ECO:0000256" key="3">
    <source>
        <dbReference type="ARBA" id="ARBA00022989"/>
    </source>
</evidence>
<evidence type="ECO:0000256" key="9">
    <source>
        <dbReference type="SAM" id="Phobius"/>
    </source>
</evidence>
<dbReference type="InterPro" id="IPR050125">
    <property type="entry name" value="GPCR_opsins"/>
</dbReference>
<name>A0A821AS33_9BILA</name>
<keyword evidence="2 8" id="KW-0812">Transmembrane</keyword>
<keyword evidence="3 9" id="KW-1133">Transmembrane helix</keyword>
<evidence type="ECO:0000256" key="4">
    <source>
        <dbReference type="ARBA" id="ARBA00023040"/>
    </source>
</evidence>
<evidence type="ECO:0000256" key="8">
    <source>
        <dbReference type="RuleBase" id="RU000688"/>
    </source>
</evidence>
<dbReference type="EMBL" id="CAJOBS010000437">
    <property type="protein sequence ID" value="CAF4576681.1"/>
    <property type="molecule type" value="Genomic_DNA"/>
</dbReference>
<dbReference type="Proteomes" id="UP000663838">
    <property type="component" value="Unassembled WGS sequence"/>
</dbReference>
<reference evidence="11" key="1">
    <citation type="submission" date="2021-02" db="EMBL/GenBank/DDBJ databases">
        <authorList>
            <person name="Nowell W R."/>
        </authorList>
    </citation>
    <scope>NUCLEOTIDE SEQUENCE</scope>
</reference>
<dbReference type="PRINTS" id="PR00237">
    <property type="entry name" value="GPCRRHODOPSN"/>
</dbReference>
<dbReference type="InterPro" id="IPR000276">
    <property type="entry name" value="GPCR_Rhodpsn"/>
</dbReference>
<evidence type="ECO:0000256" key="7">
    <source>
        <dbReference type="ARBA" id="ARBA00023224"/>
    </source>
</evidence>
<feature type="transmembrane region" description="Helical" evidence="9">
    <location>
        <begin position="63"/>
        <end position="83"/>
    </location>
</feature>
<dbReference type="GO" id="GO:0004930">
    <property type="term" value="F:G protein-coupled receptor activity"/>
    <property type="evidence" value="ECO:0007669"/>
    <property type="project" value="UniProtKB-KW"/>
</dbReference>
<feature type="transmembrane region" description="Helical" evidence="9">
    <location>
        <begin position="191"/>
        <end position="214"/>
    </location>
</feature>
<comment type="similarity">
    <text evidence="8">Belongs to the G-protein coupled receptor 1 family.</text>
</comment>
<sequence>MLSTLFLNLSHNEWTQPALASCQILKWIGVYLCFTFICGVGLNAIIIVFLLQNKHHRSPIDIFIIALCFTDLLDAMLGIPLTLTSNLSCRWLYGKYLCYYEGFITYFVGMVGLYILTALSLNRYWKIVKPGKAQYVTFQTAYISVFLSVIAGLFWAITPVFGWNNYKLEGALTTCSICWQERSFNVMSYNILMFVFGYIIPLIVMVYCNTCIYLKVRKTHQKTMAWNKMATTPKAGRRKQNVERRIAKTVFCIIITFTVAWTPYAIVAFLSSFFSPDLISPLGGTIPDSKSLQEQYQKPISMKDVDTTP</sequence>